<comment type="caution">
    <text evidence="1">The sequence shown here is derived from an EMBL/GenBank/DDBJ whole genome shotgun (WGS) entry which is preliminary data.</text>
</comment>
<name>A0ABR6X8W7_9BURK</name>
<evidence type="ECO:0000313" key="1">
    <source>
        <dbReference type="EMBL" id="MBC3809250.1"/>
    </source>
</evidence>
<organism evidence="1 2">
    <name type="scientific">Undibacterium seohonense</name>
    <dbReference type="NCBI Taxonomy" id="1344950"/>
    <lineage>
        <taxon>Bacteria</taxon>
        <taxon>Pseudomonadati</taxon>
        <taxon>Pseudomonadota</taxon>
        <taxon>Betaproteobacteria</taxon>
        <taxon>Burkholderiales</taxon>
        <taxon>Oxalobacteraceae</taxon>
        <taxon>Undibacterium</taxon>
    </lineage>
</organism>
<gene>
    <name evidence="1" type="ORF">H8K52_18070</name>
</gene>
<dbReference type="EMBL" id="JACOFW010000028">
    <property type="protein sequence ID" value="MBC3809250.1"/>
    <property type="molecule type" value="Genomic_DNA"/>
</dbReference>
<protein>
    <submittedName>
        <fullName evidence="1">Uncharacterized protein</fullName>
    </submittedName>
</protein>
<dbReference type="RefSeq" id="WP_186924310.1">
    <property type="nucleotide sequence ID" value="NZ_JACOFW010000028.1"/>
</dbReference>
<dbReference type="Proteomes" id="UP000648257">
    <property type="component" value="Unassembled WGS sequence"/>
</dbReference>
<proteinExistence type="predicted"/>
<accession>A0ABR6X8W7</accession>
<reference evidence="1 2" key="1">
    <citation type="submission" date="2020-08" db="EMBL/GenBank/DDBJ databases">
        <title>Novel species isolated from subtropical streams in China.</title>
        <authorList>
            <person name="Lu H."/>
        </authorList>
    </citation>
    <scope>NUCLEOTIDE SEQUENCE [LARGE SCALE GENOMIC DNA]</scope>
    <source>
        <strain evidence="1 2">KACC 16656</strain>
    </source>
</reference>
<keyword evidence="2" id="KW-1185">Reference proteome</keyword>
<evidence type="ECO:0000313" key="2">
    <source>
        <dbReference type="Proteomes" id="UP000648257"/>
    </source>
</evidence>
<sequence>MKQTGFIEYKKALVSVLLILGVISTSFAEVQLTLKNSFIKKYKNRATISASCVVDHSKGKANSPSKDGDMHIAVRCPKEIALPLVAEFMNAREHKELLLETVNFAESGSSVQMSGAWRIWNEHGGDSSDFVQGNPVVKAIDTNPDHVFEIHPITQFNGTSVLDTLHPIDGYDAKDSTNAFRMYEASRSFIESIGTRTRITTSGVGYNYVKFQMKLNERPFPVEDGSFAFAKIQDWEGDLILRKREIVFES</sequence>